<gene>
    <name evidence="1" type="ORF">OUZ56_021183</name>
</gene>
<reference evidence="1 2" key="1">
    <citation type="journal article" date="2023" name="Nucleic Acids Res.">
        <title>The hologenome of Daphnia magna reveals possible DNA methylation and microbiome-mediated evolution of the host genome.</title>
        <authorList>
            <person name="Chaturvedi A."/>
            <person name="Li X."/>
            <person name="Dhandapani V."/>
            <person name="Marshall H."/>
            <person name="Kissane S."/>
            <person name="Cuenca-Cambronero M."/>
            <person name="Asole G."/>
            <person name="Calvet F."/>
            <person name="Ruiz-Romero M."/>
            <person name="Marangio P."/>
            <person name="Guigo R."/>
            <person name="Rago D."/>
            <person name="Mirbahai L."/>
            <person name="Eastwood N."/>
            <person name="Colbourne J.K."/>
            <person name="Zhou J."/>
            <person name="Mallon E."/>
            <person name="Orsini L."/>
        </authorList>
    </citation>
    <scope>NUCLEOTIDE SEQUENCE [LARGE SCALE GENOMIC DNA]</scope>
    <source>
        <strain evidence="1">LRV0_1</strain>
    </source>
</reference>
<dbReference type="EMBL" id="JAOYFB010000003">
    <property type="protein sequence ID" value="KAK4012083.1"/>
    <property type="molecule type" value="Genomic_DNA"/>
</dbReference>
<proteinExistence type="predicted"/>
<comment type="caution">
    <text evidence="1">The sequence shown here is derived from an EMBL/GenBank/DDBJ whole genome shotgun (WGS) entry which is preliminary data.</text>
</comment>
<sequence length="49" mass="5605">MSINMIIIVRNTTGGNSAHMSKTMLNMYENLKQEQEKMAGAVNIQYRRS</sequence>
<dbReference type="Proteomes" id="UP001234178">
    <property type="component" value="Unassembled WGS sequence"/>
</dbReference>
<organism evidence="1 2">
    <name type="scientific">Daphnia magna</name>
    <dbReference type="NCBI Taxonomy" id="35525"/>
    <lineage>
        <taxon>Eukaryota</taxon>
        <taxon>Metazoa</taxon>
        <taxon>Ecdysozoa</taxon>
        <taxon>Arthropoda</taxon>
        <taxon>Crustacea</taxon>
        <taxon>Branchiopoda</taxon>
        <taxon>Diplostraca</taxon>
        <taxon>Cladocera</taxon>
        <taxon>Anomopoda</taxon>
        <taxon>Daphniidae</taxon>
        <taxon>Daphnia</taxon>
    </lineage>
</organism>
<keyword evidence="2" id="KW-1185">Reference proteome</keyword>
<protein>
    <submittedName>
        <fullName evidence="1">Uncharacterized protein</fullName>
    </submittedName>
</protein>
<evidence type="ECO:0000313" key="1">
    <source>
        <dbReference type="EMBL" id="KAK4012083.1"/>
    </source>
</evidence>
<evidence type="ECO:0000313" key="2">
    <source>
        <dbReference type="Proteomes" id="UP001234178"/>
    </source>
</evidence>
<accession>A0ABQ9ZHB5</accession>
<name>A0ABQ9ZHB5_9CRUS</name>